<evidence type="ECO:0000256" key="4">
    <source>
        <dbReference type="ARBA" id="ARBA00019623"/>
    </source>
</evidence>
<comment type="pathway">
    <text evidence="1 9">Glycan biosynthesis; sucrose metabolism.</text>
</comment>
<dbReference type="InterPro" id="IPR023296">
    <property type="entry name" value="Glyco_hydro_beta-prop_sf"/>
</dbReference>
<evidence type="ECO:0000313" key="12">
    <source>
        <dbReference type="EMBL" id="MBM6738267.1"/>
    </source>
</evidence>
<dbReference type="Proteomes" id="UP000716906">
    <property type="component" value="Unassembled WGS sequence"/>
</dbReference>
<dbReference type="SUPFAM" id="SSF49899">
    <property type="entry name" value="Concanavalin A-like lectins/glucanases"/>
    <property type="match status" value="1"/>
</dbReference>
<dbReference type="SMART" id="SM00640">
    <property type="entry name" value="Glyco_32"/>
    <property type="match status" value="1"/>
</dbReference>
<proteinExistence type="inferred from homology"/>
<evidence type="ECO:0000313" key="13">
    <source>
        <dbReference type="Proteomes" id="UP000716906"/>
    </source>
</evidence>
<dbReference type="InterPro" id="IPR013189">
    <property type="entry name" value="Glyco_hydro_32_C"/>
</dbReference>
<evidence type="ECO:0000256" key="2">
    <source>
        <dbReference type="ARBA" id="ARBA00009902"/>
    </source>
</evidence>
<keyword evidence="13" id="KW-1185">Reference proteome</keyword>
<evidence type="ECO:0000256" key="6">
    <source>
        <dbReference type="ARBA" id="ARBA00023295"/>
    </source>
</evidence>
<name>A0ABS2E9I0_9FIRM</name>
<comment type="function">
    <text evidence="9">Enables the bacterium to metabolize sucrose as a sole carbon source.</text>
</comment>
<feature type="domain" description="Glycosyl hydrolase family 32 N-terminal" evidence="10">
    <location>
        <begin position="34"/>
        <end position="333"/>
    </location>
</feature>
<dbReference type="InterPro" id="IPR018053">
    <property type="entry name" value="Glyco_hydro_32_AS"/>
</dbReference>
<dbReference type="NCBIfam" id="TIGR01322">
    <property type="entry name" value="scrB_fam"/>
    <property type="match status" value="1"/>
</dbReference>
<evidence type="ECO:0000256" key="3">
    <source>
        <dbReference type="ARBA" id="ARBA00012758"/>
    </source>
</evidence>
<evidence type="ECO:0000259" key="11">
    <source>
        <dbReference type="Pfam" id="PF08244"/>
    </source>
</evidence>
<reference evidence="12 13" key="1">
    <citation type="journal article" date="2021" name="Sci. Rep.">
        <title>The distribution of antibiotic resistance genes in chicken gut microbiota commensals.</title>
        <authorList>
            <person name="Juricova H."/>
            <person name="Matiasovicova J."/>
            <person name="Kubasova T."/>
            <person name="Cejkova D."/>
            <person name="Rychlik I."/>
        </authorList>
    </citation>
    <scope>NUCLEOTIDE SEQUENCE [LARGE SCALE GENOMIC DNA]</scope>
    <source>
        <strain evidence="12 13">An773</strain>
    </source>
</reference>
<dbReference type="PANTHER" id="PTHR43101:SF1">
    <property type="entry name" value="BETA-FRUCTOSIDASE"/>
    <property type="match status" value="1"/>
</dbReference>
<keyword evidence="6 8" id="KW-0326">Glycosidase</keyword>
<comment type="similarity">
    <text evidence="2 8">Belongs to the glycosyl hydrolase 32 family.</text>
</comment>
<dbReference type="PANTHER" id="PTHR43101">
    <property type="entry name" value="BETA-FRUCTOSIDASE"/>
    <property type="match status" value="1"/>
</dbReference>
<keyword evidence="9" id="KW-0963">Cytoplasm</keyword>
<dbReference type="EC" id="3.2.1.26" evidence="3 8"/>
<dbReference type="PROSITE" id="PS00609">
    <property type="entry name" value="GLYCOSYL_HYDROL_F32"/>
    <property type="match status" value="1"/>
</dbReference>
<dbReference type="InterPro" id="IPR013320">
    <property type="entry name" value="ConA-like_dom_sf"/>
</dbReference>
<sequence>MSKEIMQKNIARAQAYIDQNKESVKQGRMRQDYHFMPQTGWINDPNGLIFYKGKYHIFYQYNPYYGHWDYMHWGHAVSEDLVHWEHLPLALAPSETYDDHYRGGCFSGSAIEHDGKLFLMYTGCTNNGSGFEQTQCIAFSEDGIHFEKYEGNPVLAAPEGVPKHLFRDPKVWKNDGKYYMICGASKNNLAQALLYVSEDMLHWEFFSVLAQSRGEWGYMWECPDFFPLGDKYVLLVSPMGAGERTCVYMVGDFSYETGKFVWDVSGEADWGFDFYAPQSFVDGKGRRLVIGWANAWDWMPFWKDWGPAYREGWCGSFAVPRQVKMNADHTLSFEPVEELETLRGEETVQENVLVEGGREDIPLQDGYAYELKMEVDLKETTASAFSLLLRCDQDRTRQTKITFDLKGQHMYFDRNQADGWSRGVSHSPLRLKEPGVFSVHIFVDTSSIEVFAEDYRTNHSCNVFADRSQDKNFLSVPAGNLKIRSMQTWSLKKTMDC</sequence>
<evidence type="ECO:0000256" key="9">
    <source>
        <dbReference type="RuleBase" id="RU365015"/>
    </source>
</evidence>
<comment type="caution">
    <text evidence="12">The sequence shown here is derived from an EMBL/GenBank/DDBJ whole genome shotgun (WGS) entry which is preliminary data.</text>
</comment>
<comment type="subcellular location">
    <subcellularLocation>
        <location evidence="9">Cytoplasm</location>
    </subcellularLocation>
</comment>
<evidence type="ECO:0000256" key="5">
    <source>
        <dbReference type="ARBA" id="ARBA00022801"/>
    </source>
</evidence>
<accession>A0ABS2E9I0</accession>
<keyword evidence="9" id="KW-0119">Carbohydrate metabolism</keyword>
<dbReference type="Gene3D" id="2.115.10.20">
    <property type="entry name" value="Glycosyl hydrolase domain, family 43"/>
    <property type="match status" value="1"/>
</dbReference>
<dbReference type="Pfam" id="PF08244">
    <property type="entry name" value="Glyco_hydro_32C"/>
    <property type="match status" value="1"/>
</dbReference>
<evidence type="ECO:0000256" key="7">
    <source>
        <dbReference type="ARBA" id="ARBA00033367"/>
    </source>
</evidence>
<evidence type="ECO:0000256" key="8">
    <source>
        <dbReference type="RuleBase" id="RU362110"/>
    </source>
</evidence>
<gene>
    <name evidence="12" type="ORF">H7U36_09180</name>
</gene>
<dbReference type="GO" id="GO:0016787">
    <property type="term" value="F:hydrolase activity"/>
    <property type="evidence" value="ECO:0007669"/>
    <property type="project" value="UniProtKB-KW"/>
</dbReference>
<dbReference type="InterPro" id="IPR001362">
    <property type="entry name" value="Glyco_hydro_32"/>
</dbReference>
<dbReference type="RefSeq" id="WP_033124475.1">
    <property type="nucleotide sequence ID" value="NZ_JACLYY010000008.1"/>
</dbReference>
<protein>
    <recommendedName>
        <fullName evidence="4 8">Sucrose-6-phosphate hydrolase</fullName>
        <ecNumber evidence="3 8">3.2.1.26</ecNumber>
    </recommendedName>
    <alternativeName>
        <fullName evidence="7 9">Invertase</fullName>
    </alternativeName>
</protein>
<dbReference type="Pfam" id="PF00251">
    <property type="entry name" value="Glyco_hydro_32N"/>
    <property type="match status" value="1"/>
</dbReference>
<dbReference type="SUPFAM" id="SSF75005">
    <property type="entry name" value="Arabinanase/levansucrase/invertase"/>
    <property type="match status" value="1"/>
</dbReference>
<dbReference type="InterPro" id="IPR013148">
    <property type="entry name" value="Glyco_hydro_32_N"/>
</dbReference>
<dbReference type="InterPro" id="IPR051214">
    <property type="entry name" value="GH32_Enzymes"/>
</dbReference>
<keyword evidence="5 8" id="KW-0378">Hydrolase</keyword>
<evidence type="ECO:0000256" key="1">
    <source>
        <dbReference type="ARBA" id="ARBA00004914"/>
    </source>
</evidence>
<evidence type="ECO:0000259" key="10">
    <source>
        <dbReference type="Pfam" id="PF00251"/>
    </source>
</evidence>
<organism evidence="12 13">
    <name type="scientific">Faecalicatena fissicatena</name>
    <dbReference type="NCBI Taxonomy" id="290055"/>
    <lineage>
        <taxon>Bacteria</taxon>
        <taxon>Bacillati</taxon>
        <taxon>Bacillota</taxon>
        <taxon>Clostridia</taxon>
        <taxon>Lachnospirales</taxon>
        <taxon>Lachnospiraceae</taxon>
        <taxon>Faecalicatena</taxon>
    </lineage>
</organism>
<dbReference type="EMBL" id="JACLYY010000008">
    <property type="protein sequence ID" value="MBM6738267.1"/>
    <property type="molecule type" value="Genomic_DNA"/>
</dbReference>
<dbReference type="CDD" id="cd08996">
    <property type="entry name" value="GH32_FFase"/>
    <property type="match status" value="1"/>
</dbReference>
<feature type="domain" description="Glycosyl hydrolase family 32 C-terminal" evidence="11">
    <location>
        <begin position="338"/>
        <end position="489"/>
    </location>
</feature>
<dbReference type="Gene3D" id="2.60.120.560">
    <property type="entry name" value="Exo-inulinase, domain 1"/>
    <property type="match status" value="1"/>
</dbReference>
<dbReference type="InterPro" id="IPR006232">
    <property type="entry name" value="Suc6P_hydrolase"/>
</dbReference>
<comment type="catalytic activity">
    <reaction evidence="8">
        <text>Hydrolysis of terminal non-reducing beta-D-fructofuranoside residues in beta-D-fructofuranosides.</text>
        <dbReference type="EC" id="3.2.1.26"/>
    </reaction>
</comment>